<name>A0AAN8PAH4_POLSC</name>
<protein>
    <recommendedName>
        <fullName evidence="3">Pentatricopeptide repeat-containing protein</fullName>
    </recommendedName>
</protein>
<accession>A0AAN8PAH4</accession>
<dbReference type="PANTHER" id="PTHR14700">
    <property type="entry name" value="PENTATRICOPEPTIDE REPEAT-CONTAINING PROTEIN 2, MITOCHONDRIAL"/>
    <property type="match status" value="1"/>
</dbReference>
<evidence type="ECO:0000313" key="1">
    <source>
        <dbReference type="EMBL" id="KAK6640055.1"/>
    </source>
</evidence>
<dbReference type="GO" id="GO:0007005">
    <property type="term" value="P:mitochondrion organization"/>
    <property type="evidence" value="ECO:0007669"/>
    <property type="project" value="TreeGrafter"/>
</dbReference>
<sequence>MKKFPLLCFRLGKNLNLSRINDSFSKRKLFSHESLRLETFIETRKNTAKKIDDIEGFKAAMEIKCEDQNNSLVFTEDLRKMVRLAENDNDISILFKLTKRFHSQQNVVRFGTYTVGPEIMRLYYILNKPHEALEAMRNPETTLIFNELSSFMILCDLLYENKMYMEVLEVFDLFLNKPFNKFPQNIIIVSFASCYKLNTPMALEKGKIIWTMCNEISQKLSVRAIGLYAALALNQGDLDLAYEIISLIRKETTIGNNILVQIYSSQKNCSKISRILNNMLYGDVNLGEIFLCTDTIDCIQKAYINAPEEECMKLEKLMQELKLHKYITNKTLDDYLCEEINIAQVRKNQNSY</sequence>
<organism evidence="1 2">
    <name type="scientific">Polyplax serrata</name>
    <name type="common">Common mouse louse</name>
    <dbReference type="NCBI Taxonomy" id="468196"/>
    <lineage>
        <taxon>Eukaryota</taxon>
        <taxon>Metazoa</taxon>
        <taxon>Ecdysozoa</taxon>
        <taxon>Arthropoda</taxon>
        <taxon>Hexapoda</taxon>
        <taxon>Insecta</taxon>
        <taxon>Pterygota</taxon>
        <taxon>Neoptera</taxon>
        <taxon>Paraneoptera</taxon>
        <taxon>Psocodea</taxon>
        <taxon>Troctomorpha</taxon>
        <taxon>Phthiraptera</taxon>
        <taxon>Anoplura</taxon>
        <taxon>Polyplacidae</taxon>
        <taxon>Polyplax</taxon>
    </lineage>
</organism>
<dbReference type="PANTHER" id="PTHR14700:SF0">
    <property type="entry name" value="PENTATRICOPEPTIDE REPEAT-CONTAINING PROTEIN 2, MITOCHONDRIAL"/>
    <property type="match status" value="1"/>
</dbReference>
<dbReference type="GO" id="GO:0003723">
    <property type="term" value="F:RNA binding"/>
    <property type="evidence" value="ECO:0007669"/>
    <property type="project" value="TreeGrafter"/>
</dbReference>
<proteinExistence type="predicted"/>
<reference evidence="1 2" key="1">
    <citation type="submission" date="2023-10" db="EMBL/GenBank/DDBJ databases">
        <title>Genomes of two closely related lineages of the louse Polyplax serrata with different host specificities.</title>
        <authorList>
            <person name="Martinu J."/>
            <person name="Tarabai H."/>
            <person name="Stefka J."/>
            <person name="Hypsa V."/>
        </authorList>
    </citation>
    <scope>NUCLEOTIDE SEQUENCE [LARGE SCALE GENOMIC DNA]</scope>
    <source>
        <strain evidence="1">HR10_N</strain>
    </source>
</reference>
<gene>
    <name evidence="1" type="ORF">RUM43_008332</name>
</gene>
<dbReference type="EMBL" id="JAWJWE010000003">
    <property type="protein sequence ID" value="KAK6640055.1"/>
    <property type="molecule type" value="Genomic_DNA"/>
</dbReference>
<dbReference type="GO" id="GO:0050684">
    <property type="term" value="P:regulation of mRNA processing"/>
    <property type="evidence" value="ECO:0007669"/>
    <property type="project" value="InterPro"/>
</dbReference>
<comment type="caution">
    <text evidence="1">The sequence shown here is derived from an EMBL/GenBank/DDBJ whole genome shotgun (WGS) entry which is preliminary data.</text>
</comment>
<dbReference type="InterPro" id="IPR034629">
    <property type="entry name" value="PTCD2"/>
</dbReference>
<dbReference type="AlphaFoldDB" id="A0AAN8PAH4"/>
<dbReference type="GO" id="GO:0005739">
    <property type="term" value="C:mitochondrion"/>
    <property type="evidence" value="ECO:0007669"/>
    <property type="project" value="InterPro"/>
</dbReference>
<evidence type="ECO:0000313" key="2">
    <source>
        <dbReference type="Proteomes" id="UP001372834"/>
    </source>
</evidence>
<dbReference type="Proteomes" id="UP001372834">
    <property type="component" value="Unassembled WGS sequence"/>
</dbReference>
<evidence type="ECO:0008006" key="3">
    <source>
        <dbReference type="Google" id="ProtNLM"/>
    </source>
</evidence>